<dbReference type="InterPro" id="IPR019261">
    <property type="entry name" value="PARG_cat_microbial"/>
</dbReference>
<protein>
    <recommendedName>
        <fullName evidence="2">Microbial-type PARG catalytic domain-containing protein</fullName>
    </recommendedName>
</protein>
<dbReference type="Pfam" id="PF10021">
    <property type="entry name" value="PARG_cat_microb"/>
    <property type="match status" value="1"/>
</dbReference>
<dbReference type="PANTHER" id="PTHR35596:SF1">
    <property type="entry name" value="MICROBIAL-TYPE PARG CATALYTIC DOMAIN-CONTAINING PROTEIN"/>
    <property type="match status" value="1"/>
</dbReference>
<evidence type="ECO:0000313" key="3">
    <source>
        <dbReference type="EMBL" id="KAL3773860.1"/>
    </source>
</evidence>
<reference evidence="3 4" key="1">
    <citation type="submission" date="2024-10" db="EMBL/GenBank/DDBJ databases">
        <title>Updated reference genomes for cyclostephanoid diatoms.</title>
        <authorList>
            <person name="Roberts W.R."/>
            <person name="Alverson A.J."/>
        </authorList>
    </citation>
    <scope>NUCLEOTIDE SEQUENCE [LARGE SCALE GENOMIC DNA]</scope>
    <source>
        <strain evidence="3 4">AJA276-08</strain>
    </source>
</reference>
<feature type="region of interest" description="Disordered" evidence="1">
    <location>
        <begin position="97"/>
        <end position="170"/>
    </location>
</feature>
<evidence type="ECO:0000313" key="4">
    <source>
        <dbReference type="Proteomes" id="UP001530315"/>
    </source>
</evidence>
<gene>
    <name evidence="3" type="ORF">ACHAW5_008720</name>
</gene>
<feature type="domain" description="Microbial-type PARG catalytic" evidence="2">
    <location>
        <begin position="167"/>
        <end position="281"/>
    </location>
</feature>
<dbReference type="InterPro" id="IPR012664">
    <property type="entry name" value="CHP02452"/>
</dbReference>
<dbReference type="NCBIfam" id="TIGR02452">
    <property type="entry name" value="TIGR02452 family protein"/>
    <property type="match status" value="1"/>
</dbReference>
<comment type="caution">
    <text evidence="3">The sequence shown here is derived from an EMBL/GenBank/DDBJ whole genome shotgun (WGS) entry which is preliminary data.</text>
</comment>
<proteinExistence type="predicted"/>
<keyword evidence="4" id="KW-1185">Reference proteome</keyword>
<dbReference type="PANTHER" id="PTHR35596">
    <property type="entry name" value="DUF2263 DOMAIN-CONTAINING PROTEIN"/>
    <property type="match status" value="1"/>
</dbReference>
<dbReference type="Gene3D" id="3.40.220.10">
    <property type="entry name" value="Leucine Aminopeptidase, subunit E, domain 1"/>
    <property type="match status" value="1"/>
</dbReference>
<evidence type="ECO:0000259" key="2">
    <source>
        <dbReference type="Pfam" id="PF10021"/>
    </source>
</evidence>
<dbReference type="EMBL" id="JALLAZ020001504">
    <property type="protein sequence ID" value="KAL3773860.1"/>
    <property type="molecule type" value="Genomic_DNA"/>
</dbReference>
<dbReference type="SUPFAM" id="SSF52949">
    <property type="entry name" value="Macro domain-like"/>
    <property type="match status" value="1"/>
</dbReference>
<name>A0ABD3NCT7_9STRA</name>
<feature type="compositionally biased region" description="Low complexity" evidence="1">
    <location>
        <begin position="9"/>
        <end position="28"/>
    </location>
</feature>
<dbReference type="Proteomes" id="UP001530315">
    <property type="component" value="Unassembled WGS sequence"/>
</dbReference>
<dbReference type="InterPro" id="IPR043472">
    <property type="entry name" value="Macro_dom-like"/>
</dbReference>
<feature type="compositionally biased region" description="Low complexity" evidence="1">
    <location>
        <begin position="160"/>
        <end position="170"/>
    </location>
</feature>
<evidence type="ECO:0000256" key="1">
    <source>
        <dbReference type="SAM" id="MobiDB-lite"/>
    </source>
</evidence>
<organism evidence="3 4">
    <name type="scientific">Stephanodiscus triporus</name>
    <dbReference type="NCBI Taxonomy" id="2934178"/>
    <lineage>
        <taxon>Eukaryota</taxon>
        <taxon>Sar</taxon>
        <taxon>Stramenopiles</taxon>
        <taxon>Ochrophyta</taxon>
        <taxon>Bacillariophyta</taxon>
        <taxon>Coscinodiscophyceae</taxon>
        <taxon>Thalassiosirophycidae</taxon>
        <taxon>Stephanodiscales</taxon>
        <taxon>Stephanodiscaceae</taxon>
        <taxon>Stephanodiscus</taxon>
    </lineage>
</organism>
<accession>A0ABD3NCT7</accession>
<dbReference type="AlphaFoldDB" id="A0ABD3NCT7"/>
<feature type="region of interest" description="Disordered" evidence="1">
    <location>
        <begin position="200"/>
        <end position="229"/>
    </location>
</feature>
<feature type="region of interest" description="Disordered" evidence="1">
    <location>
        <begin position="1"/>
        <end position="29"/>
    </location>
</feature>
<feature type="compositionally biased region" description="Low complexity" evidence="1">
    <location>
        <begin position="131"/>
        <end position="145"/>
    </location>
</feature>
<sequence>MNVVESALSTSPSSSSSSSSSSTSTSSSLCARHTHTHLTYSRRHLVEVATETIRISESGVYVNARGAEVRVKDDLDRAVEGSVHYADDYDFRKALREYDDDGGGGVVGREYDDDDDDEGGKGGTDDLAGTSPPSSSSSSSSSSSPVPRQTWHSLRRLRPRPASAAAASASGSASPRTSFLVVSASWLESALELLRAHRDERIPPPSSSSRRRRVGVLNSGSGTTPGGRFLKGTVSQEDCLCRASLLYSCISQPKFQSEGRFYGKNRGLRYGTSNCVIFSPGGGGGGGGFGRLRSFSPFVFLSPLAFLSPRCGVKYYSYTRPVPDVPVIREDTVEGKLLDSYEKIPAPNAFTTSSKSGREYSDIECDENKKGQMSRNASAANLASMGRSGSAVDLASMTGGVGAYFDEKLEEKRSALLSSLSDRIHRALSAFVLGGCTDLVLPAFGCGVHGNDPSMVAEVFREMLTDPGQFGGRFRTVVFAVPPCRKQNYQAFAAYFQKSERAPVRPPFLRTVTLN</sequence>